<reference evidence="4 5" key="1">
    <citation type="submission" date="2022-01" db="EMBL/GenBank/DDBJ databases">
        <authorList>
            <person name="Xiong W."/>
            <person name="Schranz E."/>
        </authorList>
    </citation>
    <scope>NUCLEOTIDE SEQUENCE [LARGE SCALE GENOMIC DNA]</scope>
</reference>
<dbReference type="GO" id="GO:0005886">
    <property type="term" value="C:plasma membrane"/>
    <property type="evidence" value="ECO:0007669"/>
    <property type="project" value="TreeGrafter"/>
</dbReference>
<dbReference type="PANTHER" id="PTHR24093">
    <property type="entry name" value="CATION TRANSPORTING ATPASE"/>
    <property type="match status" value="1"/>
</dbReference>
<keyword evidence="5" id="KW-1185">Reference proteome</keyword>
<evidence type="ECO:0000256" key="1">
    <source>
        <dbReference type="ARBA" id="ARBA00004127"/>
    </source>
</evidence>
<dbReference type="InterPro" id="IPR023214">
    <property type="entry name" value="HAD_sf"/>
</dbReference>
<dbReference type="InterPro" id="IPR036412">
    <property type="entry name" value="HAD-like_sf"/>
</dbReference>
<dbReference type="AlphaFoldDB" id="A0AAU9MIH7"/>
<dbReference type="Gene3D" id="3.80.10.10">
    <property type="entry name" value="Ribonuclease Inhibitor"/>
    <property type="match status" value="1"/>
</dbReference>
<feature type="domain" description="Transport inhibitor response 1" evidence="3">
    <location>
        <begin position="113"/>
        <end position="159"/>
    </location>
</feature>
<evidence type="ECO:0000313" key="5">
    <source>
        <dbReference type="Proteomes" id="UP001157418"/>
    </source>
</evidence>
<accession>A0AAU9MIH7</accession>
<dbReference type="InterPro" id="IPR032675">
    <property type="entry name" value="LRR_dom_sf"/>
</dbReference>
<dbReference type="GO" id="GO:0012505">
    <property type="term" value="C:endomembrane system"/>
    <property type="evidence" value="ECO:0007669"/>
    <property type="project" value="UniProtKB-SubCell"/>
</dbReference>
<proteinExistence type="predicted"/>
<keyword evidence="2" id="KW-0460">Magnesium</keyword>
<gene>
    <name evidence="4" type="ORF">LVIROSA_LOCUS12702</name>
</gene>
<name>A0AAU9MIH7_9ASTR</name>
<evidence type="ECO:0000259" key="3">
    <source>
        <dbReference type="Pfam" id="PF18791"/>
    </source>
</evidence>
<dbReference type="EMBL" id="CAKMRJ010002223">
    <property type="protein sequence ID" value="CAH1425567.1"/>
    <property type="molecule type" value="Genomic_DNA"/>
</dbReference>
<dbReference type="PANTHER" id="PTHR24093:SF369">
    <property type="entry name" value="CALCIUM-TRANSPORTING ATPASE"/>
    <property type="match status" value="1"/>
</dbReference>
<comment type="subcellular location">
    <subcellularLocation>
        <location evidence="1">Endomembrane system</location>
        <topology evidence="1">Multi-pass membrane protein</topology>
    </subcellularLocation>
</comment>
<dbReference type="GO" id="GO:0005388">
    <property type="term" value="F:P-type calcium transporter activity"/>
    <property type="evidence" value="ECO:0007669"/>
    <property type="project" value="TreeGrafter"/>
</dbReference>
<dbReference type="InterPro" id="IPR041101">
    <property type="entry name" value="Transp_inhibit"/>
</dbReference>
<evidence type="ECO:0000313" key="4">
    <source>
        <dbReference type="EMBL" id="CAH1425567.1"/>
    </source>
</evidence>
<organism evidence="4 5">
    <name type="scientific">Lactuca virosa</name>
    <dbReference type="NCBI Taxonomy" id="75947"/>
    <lineage>
        <taxon>Eukaryota</taxon>
        <taxon>Viridiplantae</taxon>
        <taxon>Streptophyta</taxon>
        <taxon>Embryophyta</taxon>
        <taxon>Tracheophyta</taxon>
        <taxon>Spermatophyta</taxon>
        <taxon>Magnoliopsida</taxon>
        <taxon>eudicotyledons</taxon>
        <taxon>Gunneridae</taxon>
        <taxon>Pentapetalae</taxon>
        <taxon>asterids</taxon>
        <taxon>campanulids</taxon>
        <taxon>Asterales</taxon>
        <taxon>Asteraceae</taxon>
        <taxon>Cichorioideae</taxon>
        <taxon>Cichorieae</taxon>
        <taxon>Lactucinae</taxon>
        <taxon>Lactuca</taxon>
    </lineage>
</organism>
<evidence type="ECO:0000256" key="2">
    <source>
        <dbReference type="ARBA" id="ARBA00022842"/>
    </source>
</evidence>
<dbReference type="Gene3D" id="3.40.50.1000">
    <property type="entry name" value="HAD superfamily/HAD-like"/>
    <property type="match status" value="1"/>
</dbReference>
<sequence>MRAYLAPDASPLPVPIKLQNDCYPSAFPCEYAPTSHNVKLLKLPPRLIEVFRSMDLNQKRTKTVDRVDPVDPAEVSPESTPVYLFPDKRWSRRHVFIGNCYSVSPEIVAGRFPQIWSVTLKGKPRFSNFNLVPEDWGADVHPWLSVLAKAYPLLEELRLKRMAVCYSLQVYKQYAEYSSTSMVKKIVVNRYNKEYPFKGMDIVMGAWPFLSLFHHLNMKAFDSISFFQVSKQGTNRIGKKEIHEGQGQWCKGTKDGRMQPNKPMLMTSFLLYLKAIIGPLAVNSLLNESMQSHSLKLSPTLSFQLPETGCFSVNAWNASFLLTWTTGGHVVAVTGDGKNDVPTLHEADIGLVMGIQGTEVAKESSDIQGTNDASFHLICIDPVNAVQPESITTLSIEKMSDAYISMARKDKDSNVEVESGEWIYFPALINITTLLKRPKYPYVAF</sequence>
<dbReference type="Pfam" id="PF18791">
    <property type="entry name" value="Transp_inhibit"/>
    <property type="match status" value="1"/>
</dbReference>
<dbReference type="SUPFAM" id="SSF56784">
    <property type="entry name" value="HAD-like"/>
    <property type="match status" value="1"/>
</dbReference>
<protein>
    <recommendedName>
        <fullName evidence="3">Transport inhibitor response 1 domain-containing protein</fullName>
    </recommendedName>
</protein>
<comment type="caution">
    <text evidence="4">The sequence shown here is derived from an EMBL/GenBank/DDBJ whole genome shotgun (WGS) entry which is preliminary data.</text>
</comment>
<dbReference type="Proteomes" id="UP001157418">
    <property type="component" value="Unassembled WGS sequence"/>
</dbReference>